<accession>A0A481ZCG2</accession>
<reference evidence="1" key="1">
    <citation type="journal article" date="2019" name="MBio">
        <title>Virus Genomes from Deep Sea Sediments Expand the Ocean Megavirome and Support Independent Origins of Viral Gigantism.</title>
        <authorList>
            <person name="Backstrom D."/>
            <person name="Yutin N."/>
            <person name="Jorgensen S.L."/>
            <person name="Dharamshi J."/>
            <person name="Homa F."/>
            <person name="Zaremba-Niedwiedzka K."/>
            <person name="Spang A."/>
            <person name="Wolf Y.I."/>
            <person name="Koonin E.V."/>
            <person name="Ettema T.J."/>
        </authorList>
    </citation>
    <scope>NUCLEOTIDE SEQUENCE</scope>
</reference>
<sequence length="579" mass="66881">MNLFIGEIDLLHNETNLSWGWNEQMMNFSCDELVLSQDNTKQFQTDSLSIFVDPEEWPENSTFRNMYESDKESKSYSLNSKHIDLRSIELIRDVVTKHTEMGMINPDGIDWKKLKLTTEYLGLGTSVDYIYPLFLTQQDRVDWFQSCKSRKTHICKYNPGEKEKLIELVREDLQERKSDYGIIDTSALRFAWKDVRIYEQDAYGEKCSRALELIDRLNSVPNLFVAGGAALALFHNFDKNIRWNDIDIFAWGDNSLEHIIQGVRICQDFTKELKTDTGCLLHRDDVLGNGELYIPMRTKYAITVPIAIIRELLMLNVQFILIESSSPSQILTRIDIDCAAIGFHMNDPKKFYGLKRTIRALETKSNVIDPTRQSQTYIGRLIKYAYRGFQIAIPGLNMNSLFYSPNLIKIISMKYEFKRSKALSVSVKDGFDGTKAVFISMKNSDEELRKVNENDIRELRKMNLTGLKVLLTSIVFQMNAGYEESETGYNYPSSDTVPEIIGNLRSKHGNSIGNIDFVVGDVLNEDPEYFRVKIHKRDDSWIKYFPSNPKIELMNNDSQDGMIGSIHQVKSAFYEQFYV</sequence>
<dbReference type="PANTHER" id="PTHR43558:SF6">
    <property type="entry name" value="REDUCTASE, PUTATIVE (AFU_ORTHOLOGUE AFUA_3G10540)-RELATED"/>
    <property type="match status" value="1"/>
</dbReference>
<evidence type="ECO:0000313" key="1">
    <source>
        <dbReference type="EMBL" id="QBK92820.1"/>
    </source>
</evidence>
<dbReference type="EMBL" id="MK500584">
    <property type="protein sequence ID" value="QBK92820.1"/>
    <property type="molecule type" value="Genomic_DNA"/>
</dbReference>
<gene>
    <name evidence="1" type="ORF">LCPAC401_04580</name>
</gene>
<organism evidence="1">
    <name type="scientific">Pithovirus LCPAC401</name>
    <dbReference type="NCBI Taxonomy" id="2506595"/>
    <lineage>
        <taxon>Viruses</taxon>
        <taxon>Pithoviruses</taxon>
    </lineage>
</organism>
<name>A0A481ZCG2_9VIRU</name>
<dbReference type="PANTHER" id="PTHR43558">
    <property type="entry name" value="REDUCTASE, PUTATIVE (AFU_ORTHOLOGUE AFUA_3G10540)-RELATED"/>
    <property type="match status" value="1"/>
</dbReference>
<dbReference type="InterPro" id="IPR053354">
    <property type="entry name" value="MGDG_epimerase"/>
</dbReference>
<protein>
    <submittedName>
        <fullName evidence="1">Ankyrin repeat protein</fullName>
    </submittedName>
</protein>
<proteinExistence type="predicted"/>